<dbReference type="EMBL" id="BOQN01000058">
    <property type="protein sequence ID" value="GIM92616.1"/>
    <property type="molecule type" value="Genomic_DNA"/>
</dbReference>
<reference evidence="1 2" key="1">
    <citation type="submission" date="2021-03" db="EMBL/GenBank/DDBJ databases">
        <title>Whole genome shotgun sequence of Actinoplanes toevensis NBRC 105298.</title>
        <authorList>
            <person name="Komaki H."/>
            <person name="Tamura T."/>
        </authorList>
    </citation>
    <scope>NUCLEOTIDE SEQUENCE [LARGE SCALE GENOMIC DNA]</scope>
    <source>
        <strain evidence="1 2">NBRC 105298</strain>
    </source>
</reference>
<keyword evidence="2" id="KW-1185">Reference proteome</keyword>
<dbReference type="Proteomes" id="UP000677082">
    <property type="component" value="Unassembled WGS sequence"/>
</dbReference>
<accession>A0A919W890</accession>
<name>A0A919W890_9ACTN</name>
<comment type="caution">
    <text evidence="1">The sequence shown here is derived from an EMBL/GenBank/DDBJ whole genome shotgun (WGS) entry which is preliminary data.</text>
</comment>
<organism evidence="1 2">
    <name type="scientific">Paractinoplanes toevensis</name>
    <dbReference type="NCBI Taxonomy" id="571911"/>
    <lineage>
        <taxon>Bacteria</taxon>
        <taxon>Bacillati</taxon>
        <taxon>Actinomycetota</taxon>
        <taxon>Actinomycetes</taxon>
        <taxon>Micromonosporales</taxon>
        <taxon>Micromonosporaceae</taxon>
        <taxon>Paractinoplanes</taxon>
    </lineage>
</organism>
<evidence type="ECO:0000313" key="2">
    <source>
        <dbReference type="Proteomes" id="UP000677082"/>
    </source>
</evidence>
<dbReference type="InterPro" id="IPR046262">
    <property type="entry name" value="DUF6295"/>
</dbReference>
<sequence>MSVYFDHPQHAQLAHSLNVDLLNPAIGPGARVAVELDVPTARALARAILAILDSAPPELLADALVTVPAGAL</sequence>
<dbReference type="AlphaFoldDB" id="A0A919W890"/>
<dbReference type="Pfam" id="PF19812">
    <property type="entry name" value="DUF6295"/>
    <property type="match status" value="1"/>
</dbReference>
<proteinExistence type="predicted"/>
<evidence type="ECO:0000313" key="1">
    <source>
        <dbReference type="EMBL" id="GIM92616.1"/>
    </source>
</evidence>
<gene>
    <name evidence="1" type="ORF">Ato02nite_044090</name>
</gene>
<protein>
    <submittedName>
        <fullName evidence="1">Uncharacterized protein</fullName>
    </submittedName>
</protein>